<dbReference type="InterPro" id="IPR036388">
    <property type="entry name" value="WH-like_DNA-bd_sf"/>
</dbReference>
<evidence type="ECO:0008006" key="3">
    <source>
        <dbReference type="Google" id="ProtNLM"/>
    </source>
</evidence>
<dbReference type="Gene3D" id="3.30.420.40">
    <property type="match status" value="2"/>
</dbReference>
<dbReference type="OrthoDB" id="8595273at2"/>
<evidence type="ECO:0000313" key="1">
    <source>
        <dbReference type="EMBL" id="APX12560.1"/>
    </source>
</evidence>
<dbReference type="InterPro" id="IPR000600">
    <property type="entry name" value="ROK"/>
</dbReference>
<dbReference type="InterPro" id="IPR043129">
    <property type="entry name" value="ATPase_NBD"/>
</dbReference>
<dbReference type="Gene3D" id="1.10.10.10">
    <property type="entry name" value="Winged helix-like DNA-binding domain superfamily/Winged helix DNA-binding domain"/>
    <property type="match status" value="1"/>
</dbReference>
<dbReference type="SUPFAM" id="SSF46785">
    <property type="entry name" value="Winged helix' DNA-binding domain"/>
    <property type="match status" value="1"/>
</dbReference>
<protein>
    <recommendedName>
        <fullName evidence="3">NagC family transcriptional regulator</fullName>
    </recommendedName>
</protein>
<accession>A0A1P8MWS3</accession>
<dbReference type="Pfam" id="PF00480">
    <property type="entry name" value="ROK"/>
    <property type="match status" value="1"/>
</dbReference>
<dbReference type="KEGG" id="tom:BWR18_13375"/>
<dbReference type="AlphaFoldDB" id="A0A1P8MWS3"/>
<sequence length="371" mass="39709">MSFPLSRSAAEIVEIARRYPQLPRADFARHTVLSQQSIHRITADLVARNLLAAHAPVAEGRGKPSPGVSLNGAGAHATAISINTGNVIVATVDFCGANLVTTRLDVDPNDPAAVLEESHAAAARQRAAHDLDDDRFAGVGVSMHGFRLSRDGAFMTPPPLSQWVDLPVSPMFKPVFGPHVFAENNATLGAIAESWVGHGVTTPTFGYLSFNHGFGGGIIHNGNPIFGANGNAGEISTIYSQDVVERRPRLAGLIQALQTHGADIQDISQLDDAVRRDLPGLQDWLKDVMPQLDLIVRGLTAILDPEKIVFGGEAPRVLQKKLLERCAPRRPDRFGRTAPAPLLVPSLVKGDPALLGAAIQVFRRRILAKPA</sequence>
<dbReference type="SUPFAM" id="SSF53067">
    <property type="entry name" value="Actin-like ATPase domain"/>
    <property type="match status" value="1"/>
</dbReference>
<dbReference type="GO" id="GO:0019262">
    <property type="term" value="P:N-acetylneuraminate catabolic process"/>
    <property type="evidence" value="ECO:0007669"/>
    <property type="project" value="TreeGrafter"/>
</dbReference>
<name>A0A1P8MWS3_9RHOB</name>
<dbReference type="PANTHER" id="PTHR18964:SF169">
    <property type="entry name" value="N-ACETYLMANNOSAMINE KINASE"/>
    <property type="match status" value="1"/>
</dbReference>
<gene>
    <name evidence="1" type="ORF">BWR18_13375</name>
</gene>
<dbReference type="InterPro" id="IPR036390">
    <property type="entry name" value="WH_DNA-bd_sf"/>
</dbReference>
<dbReference type="STRING" id="299262.BWR18_13375"/>
<evidence type="ECO:0000313" key="2">
    <source>
        <dbReference type="Proteomes" id="UP000186336"/>
    </source>
</evidence>
<proteinExistence type="predicted"/>
<dbReference type="EMBL" id="CP019312">
    <property type="protein sequence ID" value="APX12560.1"/>
    <property type="molecule type" value="Genomic_DNA"/>
</dbReference>
<reference evidence="1 2" key="1">
    <citation type="submission" date="2017-01" db="EMBL/GenBank/DDBJ databases">
        <title>Complete genome of Tateyamaria omphalii DOK1-4 isolated from seawater in Dokdo.</title>
        <authorList>
            <person name="Kim J.H."/>
            <person name="Chi W.-J."/>
        </authorList>
    </citation>
    <scope>NUCLEOTIDE SEQUENCE [LARGE SCALE GENOMIC DNA]</scope>
    <source>
        <strain evidence="1 2">DOK1-4</strain>
    </source>
</reference>
<dbReference type="RefSeq" id="WP_076628934.1">
    <property type="nucleotide sequence ID" value="NZ_CP019312.1"/>
</dbReference>
<dbReference type="Proteomes" id="UP000186336">
    <property type="component" value="Chromosome"/>
</dbReference>
<dbReference type="PANTHER" id="PTHR18964">
    <property type="entry name" value="ROK (REPRESSOR, ORF, KINASE) FAMILY"/>
    <property type="match status" value="1"/>
</dbReference>
<dbReference type="GO" id="GO:0009384">
    <property type="term" value="F:N-acylmannosamine kinase activity"/>
    <property type="evidence" value="ECO:0007669"/>
    <property type="project" value="TreeGrafter"/>
</dbReference>
<organism evidence="1 2">
    <name type="scientific">Tateyamaria omphalii</name>
    <dbReference type="NCBI Taxonomy" id="299262"/>
    <lineage>
        <taxon>Bacteria</taxon>
        <taxon>Pseudomonadati</taxon>
        <taxon>Pseudomonadota</taxon>
        <taxon>Alphaproteobacteria</taxon>
        <taxon>Rhodobacterales</taxon>
        <taxon>Roseobacteraceae</taxon>
        <taxon>Tateyamaria</taxon>
    </lineage>
</organism>
<keyword evidence="2" id="KW-1185">Reference proteome</keyword>